<gene>
    <name evidence="3" type="ORF">LX12_002680</name>
</gene>
<dbReference type="NCBIfam" id="NF005863">
    <property type="entry name" value="PRK07798.1"/>
    <property type="match status" value="1"/>
</dbReference>
<accession>A0ABT1H4D4</accession>
<dbReference type="InterPro" id="IPR000873">
    <property type="entry name" value="AMP-dep_synth/lig_dom"/>
</dbReference>
<dbReference type="InterPro" id="IPR020845">
    <property type="entry name" value="AMP-binding_CS"/>
</dbReference>
<dbReference type="PROSITE" id="PS00455">
    <property type="entry name" value="AMP_BINDING"/>
    <property type="match status" value="1"/>
</dbReference>
<name>A0ABT1H4D4_9NOCA</name>
<evidence type="ECO:0000313" key="4">
    <source>
        <dbReference type="Proteomes" id="UP001205740"/>
    </source>
</evidence>
<dbReference type="Pfam" id="PF13193">
    <property type="entry name" value="AMP-binding_C"/>
    <property type="match status" value="1"/>
</dbReference>
<feature type="domain" description="AMP-binding enzyme C-terminal" evidence="2">
    <location>
        <begin position="444"/>
        <end position="518"/>
    </location>
</feature>
<evidence type="ECO:0000259" key="2">
    <source>
        <dbReference type="Pfam" id="PF13193"/>
    </source>
</evidence>
<evidence type="ECO:0000313" key="3">
    <source>
        <dbReference type="EMBL" id="MCP2161485.1"/>
    </source>
</evidence>
<dbReference type="Pfam" id="PF00501">
    <property type="entry name" value="AMP-binding"/>
    <property type="match status" value="1"/>
</dbReference>
<dbReference type="Proteomes" id="UP001205740">
    <property type="component" value="Unassembled WGS sequence"/>
</dbReference>
<dbReference type="PANTHER" id="PTHR43767:SF10">
    <property type="entry name" value="SURFACTIN SYNTHASE SUBUNIT 1"/>
    <property type="match status" value="1"/>
</dbReference>
<dbReference type="InterPro" id="IPR025110">
    <property type="entry name" value="AMP-bd_C"/>
</dbReference>
<dbReference type="RefSeq" id="WP_253655039.1">
    <property type="nucleotide sequence ID" value="NZ_BAAAOE010000002.1"/>
</dbReference>
<reference evidence="3 4" key="1">
    <citation type="submission" date="2022-06" db="EMBL/GenBank/DDBJ databases">
        <title>Genomic Encyclopedia of Archaeal and Bacterial Type Strains, Phase II (KMG-II): from individual species to whole genera.</title>
        <authorList>
            <person name="Goeker M."/>
        </authorList>
    </citation>
    <scope>NUCLEOTIDE SEQUENCE [LARGE SCALE GENOMIC DNA]</scope>
    <source>
        <strain evidence="3 4">DSM 45037</strain>
    </source>
</reference>
<feature type="domain" description="AMP-dependent synthetase/ligase" evidence="1">
    <location>
        <begin position="9"/>
        <end position="381"/>
    </location>
</feature>
<dbReference type="PANTHER" id="PTHR43767">
    <property type="entry name" value="LONG-CHAIN-FATTY-ACID--COA LIGASE"/>
    <property type="match status" value="1"/>
</dbReference>
<organism evidence="3 4">
    <name type="scientific">Williamsia serinedens</name>
    <dbReference type="NCBI Taxonomy" id="391736"/>
    <lineage>
        <taxon>Bacteria</taxon>
        <taxon>Bacillati</taxon>
        <taxon>Actinomycetota</taxon>
        <taxon>Actinomycetes</taxon>
        <taxon>Mycobacteriales</taxon>
        <taxon>Nocardiaceae</taxon>
        <taxon>Williamsia</taxon>
    </lineage>
</organism>
<proteinExistence type="predicted"/>
<keyword evidence="4" id="KW-1185">Reference proteome</keyword>
<dbReference type="InterPro" id="IPR042099">
    <property type="entry name" value="ANL_N_sf"/>
</dbReference>
<dbReference type="InterPro" id="IPR045851">
    <property type="entry name" value="AMP-bd_C_sf"/>
</dbReference>
<comment type="caution">
    <text evidence="3">The sequence shown here is derived from an EMBL/GenBank/DDBJ whole genome shotgun (WGS) entry which is preliminary data.</text>
</comment>
<dbReference type="EMBL" id="JAMTCG010000004">
    <property type="protein sequence ID" value="MCP2161485.1"/>
    <property type="molecule type" value="Genomic_DNA"/>
</dbReference>
<sequence>MAQNLADLFEHAVDAVPDRVAVIDNGRHHTFADVEGRANRLAHLLAESGVGEGDHVAVHMHNDVDALVAFLASYKLRAAAVNVNHRYRVEEARHVYSDAAVRAVVTQPDHADVAHAAATAIGATVVVSGTELDTALEAQSSERDFGERRDDDRFLMYTGGTTGAPKGVIWNHSDIWRVLGGGIDFYSGELLADEWQQSRSAAESAAAGATQGMRFLMLPPLIHVSGLLPSLGALFSGNTVMYEPRFDASSVWDVVARQEANILVITGDAMALPLIEELRSRAAAGTAVSVPSLLAISSGAALFSPALKAQMLELLPTAAISDSIGSSETGFGGITVYSSADTSFARSAYSGGPRVPAGRGATVIDDDGVLVDAPGEGWFAKTGFLPVGYLNDPVKTATIFREHDGVRMVVSGDRARLESDGSITLLGRGSQVVNTGGEKVFVEEVEGHLKAHPGIVDATVVGVRDERFGHRVAAVVSVVGPAVDFADVEAHLRDRLAGYKIPCAYWVVDQVQRTPSGKPDYRWATEISRGGAPTHDRLHPAT</sequence>
<dbReference type="Gene3D" id="3.30.300.30">
    <property type="match status" value="1"/>
</dbReference>
<dbReference type="InterPro" id="IPR050237">
    <property type="entry name" value="ATP-dep_AMP-bd_enzyme"/>
</dbReference>
<dbReference type="SUPFAM" id="SSF56801">
    <property type="entry name" value="Acetyl-CoA synthetase-like"/>
    <property type="match status" value="1"/>
</dbReference>
<evidence type="ECO:0000259" key="1">
    <source>
        <dbReference type="Pfam" id="PF00501"/>
    </source>
</evidence>
<protein>
    <submittedName>
        <fullName evidence="3">Fatty-acyl-CoA synthase</fullName>
    </submittedName>
</protein>
<dbReference type="Gene3D" id="3.40.50.12780">
    <property type="entry name" value="N-terminal domain of ligase-like"/>
    <property type="match status" value="1"/>
</dbReference>